<evidence type="ECO:0000256" key="2">
    <source>
        <dbReference type="ARBA" id="ARBA00022692"/>
    </source>
</evidence>
<sequence length="154" mass="17609">MEQQQQFEELRKQQQLKDDRTWGALVHLGGLIGQVLIPGVGNILGALIIWLMKRNESAFIEQEGKEAMNFQITISIIQVVITIINGFQWGIWTFGRVLNGENIFNQPHWGYQFFSLVGILQLLWLANVIFSIIAAVTANKGTHYRYPVSLRLIK</sequence>
<comment type="subcellular location">
    <subcellularLocation>
        <location evidence="1">Membrane</location>
        <topology evidence="1">Multi-pass membrane protein</topology>
    </subcellularLocation>
</comment>
<organism evidence="6 7">
    <name type="scientific">Chitinophaga cymbidii</name>
    <dbReference type="NCBI Taxonomy" id="1096750"/>
    <lineage>
        <taxon>Bacteria</taxon>
        <taxon>Pseudomonadati</taxon>
        <taxon>Bacteroidota</taxon>
        <taxon>Chitinophagia</taxon>
        <taxon>Chitinophagales</taxon>
        <taxon>Chitinophagaceae</taxon>
        <taxon>Chitinophaga</taxon>
    </lineage>
</organism>
<comment type="caution">
    <text evidence="6">The sequence shown here is derived from an EMBL/GenBank/DDBJ whole genome shotgun (WGS) entry which is preliminary data.</text>
</comment>
<keyword evidence="7" id="KW-1185">Reference proteome</keyword>
<dbReference type="InterPro" id="IPR019109">
    <property type="entry name" value="MamF_MmsF"/>
</dbReference>
<evidence type="ECO:0000313" key="6">
    <source>
        <dbReference type="EMBL" id="GEP98334.1"/>
    </source>
</evidence>
<proteinExistence type="predicted"/>
<evidence type="ECO:0000256" key="3">
    <source>
        <dbReference type="ARBA" id="ARBA00022989"/>
    </source>
</evidence>
<accession>A0A512RRM6</accession>
<reference evidence="6 7" key="1">
    <citation type="submission" date="2019-07" db="EMBL/GenBank/DDBJ databases">
        <title>Whole genome shotgun sequence of Chitinophaga cymbidii NBRC 109752.</title>
        <authorList>
            <person name="Hosoyama A."/>
            <person name="Uohara A."/>
            <person name="Ohji S."/>
            <person name="Ichikawa N."/>
        </authorList>
    </citation>
    <scope>NUCLEOTIDE SEQUENCE [LARGE SCALE GENOMIC DNA]</scope>
    <source>
        <strain evidence="6 7">NBRC 109752</strain>
    </source>
</reference>
<dbReference type="Pfam" id="PF09685">
    <property type="entry name" value="MamF_MmsF"/>
    <property type="match status" value="1"/>
</dbReference>
<keyword evidence="4 5" id="KW-0472">Membrane</keyword>
<evidence type="ECO:0000313" key="7">
    <source>
        <dbReference type="Proteomes" id="UP000321436"/>
    </source>
</evidence>
<protein>
    <recommendedName>
        <fullName evidence="8">DUF4870 domain-containing protein</fullName>
    </recommendedName>
</protein>
<evidence type="ECO:0000256" key="4">
    <source>
        <dbReference type="ARBA" id="ARBA00023136"/>
    </source>
</evidence>
<feature type="transmembrane region" description="Helical" evidence="5">
    <location>
        <begin position="31"/>
        <end position="51"/>
    </location>
</feature>
<evidence type="ECO:0008006" key="8">
    <source>
        <dbReference type="Google" id="ProtNLM"/>
    </source>
</evidence>
<dbReference type="EMBL" id="BKAU01000006">
    <property type="protein sequence ID" value="GEP98334.1"/>
    <property type="molecule type" value="Genomic_DNA"/>
</dbReference>
<dbReference type="OrthoDB" id="9808930at2"/>
<evidence type="ECO:0000256" key="5">
    <source>
        <dbReference type="SAM" id="Phobius"/>
    </source>
</evidence>
<evidence type="ECO:0000256" key="1">
    <source>
        <dbReference type="ARBA" id="ARBA00004141"/>
    </source>
</evidence>
<keyword evidence="2 5" id="KW-0812">Transmembrane</keyword>
<feature type="transmembrane region" description="Helical" evidence="5">
    <location>
        <begin position="72"/>
        <end position="91"/>
    </location>
</feature>
<dbReference type="RefSeq" id="WP_146866801.1">
    <property type="nucleotide sequence ID" value="NZ_BKAU01000006.1"/>
</dbReference>
<feature type="transmembrane region" description="Helical" evidence="5">
    <location>
        <begin position="111"/>
        <end position="136"/>
    </location>
</feature>
<keyword evidence="3 5" id="KW-1133">Transmembrane helix</keyword>
<name>A0A512RRM6_9BACT</name>
<dbReference type="Proteomes" id="UP000321436">
    <property type="component" value="Unassembled WGS sequence"/>
</dbReference>
<gene>
    <name evidence="6" type="ORF">CCY01nite_45940</name>
</gene>
<dbReference type="AlphaFoldDB" id="A0A512RRM6"/>